<keyword evidence="1" id="KW-0472">Membrane</keyword>
<feature type="transmembrane region" description="Helical" evidence="1">
    <location>
        <begin position="115"/>
        <end position="136"/>
    </location>
</feature>
<dbReference type="AlphaFoldDB" id="A0AAV4V965"/>
<protein>
    <submittedName>
        <fullName evidence="2">Uncharacterized protein</fullName>
    </submittedName>
</protein>
<dbReference type="Proteomes" id="UP001054945">
    <property type="component" value="Unassembled WGS sequence"/>
</dbReference>
<comment type="caution">
    <text evidence="2">The sequence shown here is derived from an EMBL/GenBank/DDBJ whole genome shotgun (WGS) entry which is preliminary data.</text>
</comment>
<keyword evidence="1" id="KW-1133">Transmembrane helix</keyword>
<dbReference type="EMBL" id="BPLR01014133">
    <property type="protein sequence ID" value="GIY66568.1"/>
    <property type="molecule type" value="Genomic_DNA"/>
</dbReference>
<organism evidence="2 3">
    <name type="scientific">Caerostris extrusa</name>
    <name type="common">Bark spider</name>
    <name type="synonym">Caerostris bankana</name>
    <dbReference type="NCBI Taxonomy" id="172846"/>
    <lineage>
        <taxon>Eukaryota</taxon>
        <taxon>Metazoa</taxon>
        <taxon>Ecdysozoa</taxon>
        <taxon>Arthropoda</taxon>
        <taxon>Chelicerata</taxon>
        <taxon>Arachnida</taxon>
        <taxon>Araneae</taxon>
        <taxon>Araneomorphae</taxon>
        <taxon>Entelegynae</taxon>
        <taxon>Araneoidea</taxon>
        <taxon>Araneidae</taxon>
        <taxon>Caerostris</taxon>
    </lineage>
</organism>
<name>A0AAV4V965_CAEEX</name>
<sequence>MTAKVIVWKMTAKVIVWKMTAKVIVWKMIKKVIPVWKNDCQGDSLENDCQVDGQTGFSWIAIITQLSEEGWIYHVARHAEPFNQGASLDIMGKTNEGMYIRIKNICYHCPVDDVVILRFLSYLLTISFISVVLSHLEEKVFQIEITLGGICQF</sequence>
<gene>
    <name evidence="2" type="ORF">CEXT_721161</name>
</gene>
<proteinExistence type="predicted"/>
<evidence type="ECO:0000313" key="3">
    <source>
        <dbReference type="Proteomes" id="UP001054945"/>
    </source>
</evidence>
<keyword evidence="3" id="KW-1185">Reference proteome</keyword>
<evidence type="ECO:0000256" key="1">
    <source>
        <dbReference type="SAM" id="Phobius"/>
    </source>
</evidence>
<reference evidence="2 3" key="1">
    <citation type="submission" date="2021-06" db="EMBL/GenBank/DDBJ databases">
        <title>Caerostris extrusa draft genome.</title>
        <authorList>
            <person name="Kono N."/>
            <person name="Arakawa K."/>
        </authorList>
    </citation>
    <scope>NUCLEOTIDE SEQUENCE [LARGE SCALE GENOMIC DNA]</scope>
</reference>
<keyword evidence="1" id="KW-0812">Transmembrane</keyword>
<evidence type="ECO:0000313" key="2">
    <source>
        <dbReference type="EMBL" id="GIY66568.1"/>
    </source>
</evidence>
<accession>A0AAV4V965</accession>